<dbReference type="AntiFam" id="ANF00237">
    <property type="entry name" value="Shadow ORF (opposite ahcY)"/>
</dbReference>
<accession>A0A644ZH10</accession>
<gene>
    <name evidence="2" type="ORF">SDC9_86232</name>
</gene>
<dbReference type="AlphaFoldDB" id="A0A644ZH10"/>
<name>A0A644ZH10_9ZZZZ</name>
<feature type="region of interest" description="Disordered" evidence="1">
    <location>
        <begin position="55"/>
        <end position="101"/>
    </location>
</feature>
<dbReference type="EMBL" id="VSSQ01008701">
    <property type="protein sequence ID" value="MPM39598.1"/>
    <property type="molecule type" value="Genomic_DNA"/>
</dbReference>
<evidence type="ECO:0000256" key="1">
    <source>
        <dbReference type="SAM" id="MobiDB-lite"/>
    </source>
</evidence>
<proteinExistence type="predicted"/>
<organism evidence="2">
    <name type="scientific">bioreactor metagenome</name>
    <dbReference type="NCBI Taxonomy" id="1076179"/>
    <lineage>
        <taxon>unclassified sequences</taxon>
        <taxon>metagenomes</taxon>
        <taxon>ecological metagenomes</taxon>
    </lineage>
</organism>
<comment type="caution">
    <text evidence="2">The sequence shown here is derived from an EMBL/GenBank/DDBJ whole genome shotgun (WGS) entry which is preliminary data.</text>
</comment>
<sequence>MADAEVDEQGGVAAVVQDHRRQFPVGPDERLGGGPPVLVERLALPGEHRLALRGRRRAGADRDRRGGVVLGGEDVAGRPADPGTECDEGLDQHRGLDRHVQ</sequence>
<reference evidence="2" key="1">
    <citation type="submission" date="2019-08" db="EMBL/GenBank/DDBJ databases">
        <authorList>
            <person name="Kucharzyk K."/>
            <person name="Murdoch R.W."/>
            <person name="Higgins S."/>
            <person name="Loffler F."/>
        </authorList>
    </citation>
    <scope>NUCLEOTIDE SEQUENCE</scope>
</reference>
<feature type="compositionally biased region" description="Basic and acidic residues" evidence="1">
    <location>
        <begin position="90"/>
        <end position="101"/>
    </location>
</feature>
<evidence type="ECO:0000313" key="2">
    <source>
        <dbReference type="EMBL" id="MPM39598.1"/>
    </source>
</evidence>
<protein>
    <submittedName>
        <fullName evidence="2">Uncharacterized protein</fullName>
    </submittedName>
</protein>